<dbReference type="EMBL" id="CALSDN010000004">
    <property type="protein sequence ID" value="CAH6720842.1"/>
    <property type="molecule type" value="Genomic_DNA"/>
</dbReference>
<dbReference type="Proteomes" id="UP001152531">
    <property type="component" value="Unassembled WGS sequence"/>
</dbReference>
<gene>
    <name evidence="1" type="ORF">CLIB1444_04S09164</name>
</gene>
<evidence type="ECO:0000313" key="1">
    <source>
        <dbReference type="EMBL" id="CAH6720842.1"/>
    </source>
</evidence>
<accession>A0ACA9Y746</accession>
<name>A0ACA9Y746_9ASCO</name>
<keyword evidence="2" id="KW-1185">Reference proteome</keyword>
<sequence length="277" mass="32238">MSALHSKDLVEKDDDRLERMRESQRKLRSQRKQELEVVRNENSELMRKIEELSAKNELLKKDFMFALSAFDDEMTSKQLTKLVTEGDITPSTLESISLEEFVTFNGYESYDHLYIKGKFVLEAISERNLMCMNKILENYQTFAIKDTPLRYVKYYGLELVSFHLDSMKLLSKGRIPEKWLEKDKLLPKGAMGVEEIIQYLIKHCDNPIMNMEIVVAFISRFSFGTLHGIAIFQFDLARALKYGLTNNFDEAYLMGTVDETMCVADRNQDLFAGLMNR</sequence>
<reference evidence="1" key="1">
    <citation type="submission" date="2022-06" db="EMBL/GenBank/DDBJ databases">
        <authorList>
            <person name="Legras J.-L."/>
            <person name="Devillers H."/>
            <person name="Grondin C."/>
        </authorList>
    </citation>
    <scope>NUCLEOTIDE SEQUENCE</scope>
    <source>
        <strain evidence="1">CLIB 1444</strain>
    </source>
</reference>
<proteinExistence type="predicted"/>
<comment type="caution">
    <text evidence="1">The sequence shown here is derived from an EMBL/GenBank/DDBJ whole genome shotgun (WGS) entry which is preliminary data.</text>
</comment>
<evidence type="ECO:0000313" key="2">
    <source>
        <dbReference type="Proteomes" id="UP001152531"/>
    </source>
</evidence>
<protein>
    <submittedName>
        <fullName evidence="1">Uncharacterized protein</fullName>
    </submittedName>
</protein>
<organism evidence="1 2">
    <name type="scientific">[Candida] jaroonii</name>
    <dbReference type="NCBI Taxonomy" id="467808"/>
    <lineage>
        <taxon>Eukaryota</taxon>
        <taxon>Fungi</taxon>
        <taxon>Dikarya</taxon>
        <taxon>Ascomycota</taxon>
        <taxon>Saccharomycotina</taxon>
        <taxon>Pichiomycetes</taxon>
        <taxon>Debaryomycetaceae</taxon>
        <taxon>Yamadazyma</taxon>
    </lineage>
</organism>